<evidence type="ECO:0000313" key="1">
    <source>
        <dbReference type="EMBL" id="ASO18559.1"/>
    </source>
</evidence>
<dbReference type="InterPro" id="IPR011200">
    <property type="entry name" value="UCP012608"/>
</dbReference>
<reference evidence="1 2" key="1">
    <citation type="submission" date="2017-07" db="EMBL/GenBank/DDBJ databases">
        <title>Complete genome sequence of Actinoalloteichus hoggarensis DSM 45943, type strain of Actinoalloteichus hoggarensis.</title>
        <authorList>
            <person name="Ruckert C."/>
            <person name="Nouioui I."/>
            <person name="Willmese J."/>
            <person name="van Wezel G."/>
            <person name="Klenk H.-P."/>
            <person name="Kalinowski J."/>
            <person name="Zotchev S.B."/>
        </authorList>
    </citation>
    <scope>NUCLEOTIDE SEQUENCE [LARGE SCALE GENOMIC DNA]</scope>
    <source>
        <strain evidence="1 2">DSM 45943</strain>
    </source>
</reference>
<gene>
    <name evidence="1" type="ORF">AHOG_04515</name>
</gene>
<proteinExistence type="predicted"/>
<dbReference type="RefSeq" id="WP_093940225.1">
    <property type="nucleotide sequence ID" value="NZ_CP022521.1"/>
</dbReference>
<sequence>MLVEQFRAAAVGCLRASPLTSLLLDSVADDLFQDGPMTSVVRGLELGGAGSVPGLRFAAAVHHLVLSGRAPRLARHYPTTGGRLDPATFWPAARAAILADADRIRERAAATAVQTNEPGRMAPCLGGLHVAAQEAARRVGRSTPLPIRLLEIGASGGLNLRPDRVALELDGAVVGDAASPLRLDPAWTGRPRADLNAALRIVERAGCDLHPCDPRTEEGRLQLSSFVWPDDLDRWARLRAAMRLAVEEPVTVDRAAGPDWLADRLAELPADVLTVVWHSVVWQYVSARDRARGREILAAAADRATDRAPLALLVYESRRTSPGAPTPFRFDLLLRLWPSGLSTRLGTGAGHGIPFTWAD</sequence>
<accession>A0A221VYF1</accession>
<dbReference type="AlphaFoldDB" id="A0A221VYF1"/>
<organism evidence="1 2">
    <name type="scientific">Actinoalloteichus hoggarensis</name>
    <dbReference type="NCBI Taxonomy" id="1470176"/>
    <lineage>
        <taxon>Bacteria</taxon>
        <taxon>Bacillati</taxon>
        <taxon>Actinomycetota</taxon>
        <taxon>Actinomycetes</taxon>
        <taxon>Pseudonocardiales</taxon>
        <taxon>Pseudonocardiaceae</taxon>
        <taxon>Actinoalloteichus</taxon>
    </lineage>
</organism>
<name>A0A221VYF1_9PSEU</name>
<dbReference type="Pfam" id="PF10094">
    <property type="entry name" value="DUF2332"/>
    <property type="match status" value="1"/>
</dbReference>
<dbReference type="EMBL" id="CP022521">
    <property type="protein sequence ID" value="ASO18559.1"/>
    <property type="molecule type" value="Genomic_DNA"/>
</dbReference>
<dbReference type="PIRSF" id="PIRSF012608">
    <property type="entry name" value="UCP012608"/>
    <property type="match status" value="1"/>
</dbReference>
<evidence type="ECO:0000313" key="2">
    <source>
        <dbReference type="Proteomes" id="UP000204221"/>
    </source>
</evidence>
<protein>
    <submittedName>
        <fullName evidence="1">Uncharacterized protein</fullName>
    </submittedName>
</protein>
<dbReference type="KEGG" id="ahg:AHOG_04515"/>
<dbReference type="Proteomes" id="UP000204221">
    <property type="component" value="Chromosome"/>
</dbReference>
<keyword evidence="2" id="KW-1185">Reference proteome</keyword>
<dbReference type="OrthoDB" id="8899077at2"/>